<comment type="caution">
    <text evidence="1">The sequence shown here is derived from an EMBL/GenBank/DDBJ whole genome shotgun (WGS) entry which is preliminary data.</text>
</comment>
<reference evidence="1" key="1">
    <citation type="submission" date="2022-04" db="EMBL/GenBank/DDBJ databases">
        <title>Jade perch genome.</title>
        <authorList>
            <person name="Chao B."/>
        </authorList>
    </citation>
    <scope>NUCLEOTIDE SEQUENCE</scope>
    <source>
        <strain evidence="1">CB-2022</strain>
    </source>
</reference>
<keyword evidence="2" id="KW-1185">Reference proteome</keyword>
<dbReference type="Proteomes" id="UP000831701">
    <property type="component" value="Chromosome 17"/>
</dbReference>
<evidence type="ECO:0000313" key="1">
    <source>
        <dbReference type="EMBL" id="KAI3360159.1"/>
    </source>
</evidence>
<proteinExistence type="predicted"/>
<protein>
    <submittedName>
        <fullName evidence="1">Uncharacterized protein</fullName>
    </submittedName>
</protein>
<evidence type="ECO:0000313" key="2">
    <source>
        <dbReference type="Proteomes" id="UP000831701"/>
    </source>
</evidence>
<gene>
    <name evidence="1" type="ORF">L3Q82_014479</name>
</gene>
<dbReference type="EMBL" id="CM041547">
    <property type="protein sequence ID" value="KAI3360159.1"/>
    <property type="molecule type" value="Genomic_DNA"/>
</dbReference>
<name>A0ACB8VXL0_9TELE</name>
<accession>A0ACB8VXL0</accession>
<organism evidence="1 2">
    <name type="scientific">Scortum barcoo</name>
    <name type="common">barcoo grunter</name>
    <dbReference type="NCBI Taxonomy" id="214431"/>
    <lineage>
        <taxon>Eukaryota</taxon>
        <taxon>Metazoa</taxon>
        <taxon>Chordata</taxon>
        <taxon>Craniata</taxon>
        <taxon>Vertebrata</taxon>
        <taxon>Euteleostomi</taxon>
        <taxon>Actinopterygii</taxon>
        <taxon>Neopterygii</taxon>
        <taxon>Teleostei</taxon>
        <taxon>Neoteleostei</taxon>
        <taxon>Acanthomorphata</taxon>
        <taxon>Eupercaria</taxon>
        <taxon>Centrarchiformes</taxon>
        <taxon>Terapontoidei</taxon>
        <taxon>Terapontidae</taxon>
        <taxon>Scortum</taxon>
    </lineage>
</organism>
<sequence length="152" mass="17296">MPGRGDCKQACRQESAPRRERGVTERGAHFIYAALFARFQLQTGKPRPPGPHSSSSPAPVIKPIHEPVEDVWFALYKSTVLREWKCDASIVHLFQSWRREPLSPVCNYSNAHTNTNASTSVSHIPAQTKHVRPSNRSQEKLQKKPLWEKEET</sequence>